<accession>A0ACB9MQH7</accession>
<keyword evidence="2" id="KW-1185">Reference proteome</keyword>
<sequence>MDGVYEELEEAKLEVQRLRSDYLQKVEQYEGLKKLHDEQVMELRRVTTKADSQSQELIETMGELASVKELYKRLTSELNHRELSVKQLGAANDALRSELDVKLRELEEEKRTLVVSLEEANVKSASHEHALRAYAEEIVGLKELLESSRNRCLEAEERARAPKEVRERDDIIGNLEEEKRKLEDKLKWKKEQFQHLEEAHEKLRKEYRQSEKEWEKEKSMFIDEICSLQSNLESQTRISADLEDRLKRCNQALIHEENRRRNLESQVSEYKAQLEDVFGECGGAKSRAETLNSERDRDTADLRYSLGNKESIIQEMEYQTWKLELENQELMTSLRELQEERISRVGNSSSLSKLRNRLKSVEQMHRDSSANYKAKEATWTCELAKLTSELIECRSELVDKEVILEQIKKELESCRASLMHLMLLNEEITIMLLVMKSGMSEAKIKLADEVADLHMYYRRRDEHTSYVIKQLEVKNDVLSKAYDEIIKEHEKVRNDVERCKVMLEESSRCQIYLREQFSQVETDSNGKIREVCNALDRTGSELAEKINEANQIEFELQIWRSIADRLRLDMEENYRTRIELEASLLAQSEVEDMIRQENYGLLCQIEEKDKMIESLQDINAALERELKETDTHHDNALISVSSMPFGMERERLLLALGEKDKIVEDLQKEIVLLEQESLTKGIEGIVYANEMAEARFDVEKRDLLNLVEEKQQRVEDLMQTLRSAEAKFVNSLASFTLKLAEKEAELDCFHETFDKTTGAEILAELEVEEKKMMIAELEEDVAILQKKLEVTESSLLLAKEKASEVESMLDVKSSEMKNMISRAEEKLASSDALISELKDEKLRLCEDLMAVLTKKESMEAVLGSTGDDIQRCSREDAALSVMLESIIRSIEGGYTPIERNDENAIPVGEEGLKLREDDSQAIKRTEVMVADGGRPPFRVIN</sequence>
<dbReference type="Proteomes" id="UP001057402">
    <property type="component" value="Chromosome 9"/>
</dbReference>
<proteinExistence type="predicted"/>
<dbReference type="EMBL" id="CM042888">
    <property type="protein sequence ID" value="KAI4325684.1"/>
    <property type="molecule type" value="Genomic_DNA"/>
</dbReference>
<name>A0ACB9MQH7_9MYRT</name>
<protein>
    <submittedName>
        <fullName evidence="1">Uncharacterized protein</fullName>
    </submittedName>
</protein>
<reference evidence="2" key="1">
    <citation type="journal article" date="2023" name="Front. Plant Sci.">
        <title>Chromosomal-level genome assembly of Melastoma candidum provides insights into trichome evolution.</title>
        <authorList>
            <person name="Zhong Y."/>
            <person name="Wu W."/>
            <person name="Sun C."/>
            <person name="Zou P."/>
            <person name="Liu Y."/>
            <person name="Dai S."/>
            <person name="Zhou R."/>
        </authorList>
    </citation>
    <scope>NUCLEOTIDE SEQUENCE [LARGE SCALE GENOMIC DNA]</scope>
</reference>
<comment type="caution">
    <text evidence="1">The sequence shown here is derived from an EMBL/GenBank/DDBJ whole genome shotgun (WGS) entry which is preliminary data.</text>
</comment>
<evidence type="ECO:0000313" key="2">
    <source>
        <dbReference type="Proteomes" id="UP001057402"/>
    </source>
</evidence>
<organism evidence="1 2">
    <name type="scientific">Melastoma candidum</name>
    <dbReference type="NCBI Taxonomy" id="119954"/>
    <lineage>
        <taxon>Eukaryota</taxon>
        <taxon>Viridiplantae</taxon>
        <taxon>Streptophyta</taxon>
        <taxon>Embryophyta</taxon>
        <taxon>Tracheophyta</taxon>
        <taxon>Spermatophyta</taxon>
        <taxon>Magnoliopsida</taxon>
        <taxon>eudicotyledons</taxon>
        <taxon>Gunneridae</taxon>
        <taxon>Pentapetalae</taxon>
        <taxon>rosids</taxon>
        <taxon>malvids</taxon>
        <taxon>Myrtales</taxon>
        <taxon>Melastomataceae</taxon>
        <taxon>Melastomatoideae</taxon>
        <taxon>Melastomateae</taxon>
        <taxon>Melastoma</taxon>
    </lineage>
</organism>
<gene>
    <name evidence="1" type="ORF">MLD38_031062</name>
</gene>
<evidence type="ECO:0000313" key="1">
    <source>
        <dbReference type="EMBL" id="KAI4325684.1"/>
    </source>
</evidence>